<dbReference type="Proteomes" id="UP000033475">
    <property type="component" value="Unassembled WGS sequence"/>
</dbReference>
<sequence>MNIISEQHKKELLEITENFPADIASLINYVDKTFKCHIHDLSLSDQKNLKFFIAKSFAKQIDTCKTKEHAQNFLQELQELWEDLFEEILEDKPVYSLDIDGATYSAELDFTELNQNNMLNTRFSETSLDFNLIETLPNFSSDKTKYRTELAFTELKQNNFANIYLEKQQYNSQTILISNIQNNHNNYILFPKIINLEEQVTIDVLNNLLLLGTYNKCNFFESNNGSEIYFRLPNNERLAMKVFSLNNQPILKENKLENAILFLSKKINENGDVDYSESFSADIAEGKINSSYITPLGEIMDFN</sequence>
<reference evidence="1 2" key="1">
    <citation type="submission" date="2015-01" db="EMBL/GenBank/DDBJ databases">
        <title>Genome Sequencing of Rickettsiales.</title>
        <authorList>
            <person name="Daugherty S.C."/>
            <person name="Su Q."/>
            <person name="Abolude K."/>
            <person name="Beier-Sexton M."/>
            <person name="Carlyon J.A."/>
            <person name="Carter R."/>
            <person name="Day N.P."/>
            <person name="Dumler S.J."/>
            <person name="Dyachenko V."/>
            <person name="Godinez A."/>
            <person name="Kurtti T.J."/>
            <person name="Lichay M."/>
            <person name="Mullins K.E."/>
            <person name="Ott S."/>
            <person name="Pappas-Brown V."/>
            <person name="Paris D.H."/>
            <person name="Patel P."/>
            <person name="Richards A.L."/>
            <person name="Sadzewicz L."/>
            <person name="Sears K."/>
            <person name="Seidman D."/>
            <person name="Sengamalay N."/>
            <person name="Stenos J."/>
            <person name="Tallon L.J."/>
            <person name="Vincent G."/>
            <person name="Fraser C.M."/>
            <person name="Munderloh U."/>
            <person name="Dunning-Hotopp J.C."/>
        </authorList>
    </citation>
    <scope>NUCLEOTIDE SEQUENCE [LARGE SCALE GENOMIC DNA]</scope>
    <source>
        <strain evidence="1 2">Pedreira</strain>
    </source>
</reference>
<proteinExistence type="predicted"/>
<evidence type="ECO:0000313" key="1">
    <source>
        <dbReference type="EMBL" id="KJV58235.1"/>
    </source>
</evidence>
<gene>
    <name evidence="1" type="ORF">RFEPED_0613</name>
</gene>
<name>A0A0F3MR66_RICFI</name>
<protein>
    <submittedName>
        <fullName evidence="1">Uncharacterized protein</fullName>
    </submittedName>
</protein>
<dbReference type="EMBL" id="LANQ01000001">
    <property type="protein sequence ID" value="KJV58235.1"/>
    <property type="molecule type" value="Genomic_DNA"/>
</dbReference>
<dbReference type="PATRIC" id="fig|1359196.3.peg.595"/>
<comment type="caution">
    <text evidence="1">The sequence shown here is derived from an EMBL/GenBank/DDBJ whole genome shotgun (WGS) entry which is preliminary data.</text>
</comment>
<organism evidence="1 2">
    <name type="scientific">Rickettsia felis str. Pedreira</name>
    <dbReference type="NCBI Taxonomy" id="1359196"/>
    <lineage>
        <taxon>Bacteria</taxon>
        <taxon>Pseudomonadati</taxon>
        <taxon>Pseudomonadota</taxon>
        <taxon>Alphaproteobacteria</taxon>
        <taxon>Rickettsiales</taxon>
        <taxon>Rickettsiaceae</taxon>
        <taxon>Rickettsieae</taxon>
        <taxon>Rickettsia</taxon>
        <taxon>spotted fever group</taxon>
    </lineage>
</organism>
<dbReference type="AlphaFoldDB" id="A0A0F3MR66"/>
<accession>A0A0F3MR66</accession>
<evidence type="ECO:0000313" key="2">
    <source>
        <dbReference type="Proteomes" id="UP000033475"/>
    </source>
</evidence>